<gene>
    <name evidence="1" type="ORF">HDF15_004824</name>
</gene>
<proteinExistence type="predicted"/>
<comment type="caution">
    <text evidence="1">The sequence shown here is derived from an EMBL/GenBank/DDBJ whole genome shotgun (WGS) entry which is preliminary data.</text>
</comment>
<sequence length="108" mass="11654">MRSVYISRATSVAARSLDGEMMIMSARDSTLFTLNPAGTIIWQSADGKMPLAEIVKQKICVEFDADPAEALEDAEQFVSDLASHGILVVSDSPITQPELHSKTVTRGS</sequence>
<dbReference type="InterPro" id="IPR041881">
    <property type="entry name" value="PqqD_sf"/>
</dbReference>
<accession>A0A7W7ZUJ9</accession>
<dbReference type="AlphaFoldDB" id="A0A7W7ZUJ9"/>
<dbReference type="InterPro" id="IPR008792">
    <property type="entry name" value="PQQD"/>
</dbReference>
<evidence type="ECO:0008006" key="3">
    <source>
        <dbReference type="Google" id="ProtNLM"/>
    </source>
</evidence>
<dbReference type="Proteomes" id="UP000584867">
    <property type="component" value="Unassembled WGS sequence"/>
</dbReference>
<dbReference type="Pfam" id="PF05402">
    <property type="entry name" value="PqqD"/>
    <property type="match status" value="1"/>
</dbReference>
<evidence type="ECO:0000313" key="1">
    <source>
        <dbReference type="EMBL" id="MBB5066444.1"/>
    </source>
</evidence>
<dbReference type="EMBL" id="JACHIO010000028">
    <property type="protein sequence ID" value="MBB5066444.1"/>
    <property type="molecule type" value="Genomic_DNA"/>
</dbReference>
<organism evidence="1 2">
    <name type="scientific">Granulicella mallensis</name>
    <dbReference type="NCBI Taxonomy" id="940614"/>
    <lineage>
        <taxon>Bacteria</taxon>
        <taxon>Pseudomonadati</taxon>
        <taxon>Acidobacteriota</taxon>
        <taxon>Terriglobia</taxon>
        <taxon>Terriglobales</taxon>
        <taxon>Acidobacteriaceae</taxon>
        <taxon>Granulicella</taxon>
    </lineage>
</organism>
<dbReference type="Gene3D" id="1.10.10.1150">
    <property type="entry name" value="Coenzyme PQQ synthesis protein D (PqqD)"/>
    <property type="match status" value="1"/>
</dbReference>
<dbReference type="RefSeq" id="WP_184260083.1">
    <property type="nucleotide sequence ID" value="NZ_JACHIO010000028.1"/>
</dbReference>
<protein>
    <recommendedName>
        <fullName evidence="3">PqqD family protein</fullName>
    </recommendedName>
</protein>
<name>A0A7W7ZUJ9_9BACT</name>
<evidence type="ECO:0000313" key="2">
    <source>
        <dbReference type="Proteomes" id="UP000584867"/>
    </source>
</evidence>
<reference evidence="1 2" key="1">
    <citation type="submission" date="2020-08" db="EMBL/GenBank/DDBJ databases">
        <title>Genomic Encyclopedia of Type Strains, Phase IV (KMG-V): Genome sequencing to study the core and pangenomes of soil and plant-associated prokaryotes.</title>
        <authorList>
            <person name="Whitman W."/>
        </authorList>
    </citation>
    <scope>NUCLEOTIDE SEQUENCE [LARGE SCALE GENOMIC DNA]</scope>
    <source>
        <strain evidence="1 2">X5P3</strain>
    </source>
</reference>